<name>A0A9W4HZ27_PENNA</name>
<dbReference type="EMBL" id="CAJVNV010000399">
    <property type="protein sequence ID" value="CAG8186824.1"/>
    <property type="molecule type" value="Genomic_DNA"/>
</dbReference>
<evidence type="ECO:0000313" key="1">
    <source>
        <dbReference type="EMBL" id="CAG8186824.1"/>
    </source>
</evidence>
<sequence length="58" mass="6654">MWDGIESSGVQMIRRRMQAGDLDLALADVWYLCAGVALKRMVLNWLAGKNVVYEDFNY</sequence>
<evidence type="ECO:0000313" key="2">
    <source>
        <dbReference type="Proteomes" id="UP001153461"/>
    </source>
</evidence>
<comment type="caution">
    <text evidence="1">The sequence shown here is derived from an EMBL/GenBank/DDBJ whole genome shotgun (WGS) entry which is preliminary data.</text>
</comment>
<protein>
    <submittedName>
        <fullName evidence="1">Uncharacterized protein</fullName>
    </submittedName>
</protein>
<accession>A0A9W4HZ27</accession>
<gene>
    <name evidence="1" type="ORF">PNAL_LOCUS7099</name>
</gene>
<dbReference type="AlphaFoldDB" id="A0A9W4HZ27"/>
<organism evidence="1 2">
    <name type="scientific">Penicillium nalgiovense</name>
    <dbReference type="NCBI Taxonomy" id="60175"/>
    <lineage>
        <taxon>Eukaryota</taxon>
        <taxon>Fungi</taxon>
        <taxon>Dikarya</taxon>
        <taxon>Ascomycota</taxon>
        <taxon>Pezizomycotina</taxon>
        <taxon>Eurotiomycetes</taxon>
        <taxon>Eurotiomycetidae</taxon>
        <taxon>Eurotiales</taxon>
        <taxon>Aspergillaceae</taxon>
        <taxon>Penicillium</taxon>
    </lineage>
</organism>
<dbReference type="OrthoDB" id="436496at2759"/>
<reference evidence="1" key="1">
    <citation type="submission" date="2021-07" db="EMBL/GenBank/DDBJ databases">
        <authorList>
            <person name="Branca A.L. A."/>
        </authorList>
    </citation>
    <scope>NUCLEOTIDE SEQUENCE</scope>
</reference>
<dbReference type="Proteomes" id="UP001153461">
    <property type="component" value="Unassembled WGS sequence"/>
</dbReference>
<proteinExistence type="predicted"/>